<dbReference type="EMBL" id="MU839830">
    <property type="protein sequence ID" value="KAK1757903.1"/>
    <property type="molecule type" value="Genomic_DNA"/>
</dbReference>
<comment type="similarity">
    <text evidence="2">Belongs to the SLX9 family.</text>
</comment>
<dbReference type="InterPro" id="IPR028160">
    <property type="entry name" value="Slx9-like"/>
</dbReference>
<protein>
    <recommendedName>
        <fullName evidence="3">Ribosome biogenesis protein SLX9</fullName>
    </recommendedName>
</protein>
<dbReference type="Proteomes" id="UP001239445">
    <property type="component" value="Unassembled WGS sequence"/>
</dbReference>
<evidence type="ECO:0000256" key="5">
    <source>
        <dbReference type="SAM" id="MobiDB-lite"/>
    </source>
</evidence>
<evidence type="ECO:0000256" key="4">
    <source>
        <dbReference type="ARBA" id="ARBA00023242"/>
    </source>
</evidence>
<feature type="region of interest" description="Disordered" evidence="5">
    <location>
        <begin position="190"/>
        <end position="215"/>
    </location>
</feature>
<dbReference type="Pfam" id="PF15341">
    <property type="entry name" value="SLX9"/>
    <property type="match status" value="1"/>
</dbReference>
<keyword evidence="7" id="KW-1185">Reference proteome</keyword>
<evidence type="ECO:0000313" key="6">
    <source>
        <dbReference type="EMBL" id="KAK1757903.1"/>
    </source>
</evidence>
<proteinExistence type="inferred from homology"/>
<comment type="caution">
    <text evidence="6">The sequence shown here is derived from an EMBL/GenBank/DDBJ whole genome shotgun (WGS) entry which is preliminary data.</text>
</comment>
<evidence type="ECO:0000256" key="1">
    <source>
        <dbReference type="ARBA" id="ARBA00004604"/>
    </source>
</evidence>
<sequence length="235" mass="25478">MVRSPNHSTSQPPADHPPPQAPTAPKRPSGRARARARAFSDTALGLKSHRPSAVITDTFINSKLDKRKIKHSSFVSRITKPSSSSCSCVKKRRRPSKKLVTDLESLGGALDDIIDEINFSSNEAEEDEVALGKIRHKSLRSRPGALKKKEKVVKGEMERFGKSLAQLAMMAPTPAPAKDTTQGMVAGEMEMDVEETDSAEQAAPPPSSTGSSQWAALRQFISSTMEQNPAFADKT</sequence>
<evidence type="ECO:0000256" key="2">
    <source>
        <dbReference type="ARBA" id="ARBA00011022"/>
    </source>
</evidence>
<dbReference type="GO" id="GO:0005730">
    <property type="term" value="C:nucleolus"/>
    <property type="evidence" value="ECO:0007669"/>
    <property type="project" value="UniProtKB-SubCell"/>
</dbReference>
<feature type="compositionally biased region" description="Polar residues" evidence="5">
    <location>
        <begin position="1"/>
        <end position="11"/>
    </location>
</feature>
<gene>
    <name evidence="6" type="ORF">QBC47DRAFT_377242</name>
</gene>
<feature type="region of interest" description="Disordered" evidence="5">
    <location>
        <begin position="1"/>
        <end position="45"/>
    </location>
</feature>
<organism evidence="6 7">
    <name type="scientific">Echria macrotheca</name>
    <dbReference type="NCBI Taxonomy" id="438768"/>
    <lineage>
        <taxon>Eukaryota</taxon>
        <taxon>Fungi</taxon>
        <taxon>Dikarya</taxon>
        <taxon>Ascomycota</taxon>
        <taxon>Pezizomycotina</taxon>
        <taxon>Sordariomycetes</taxon>
        <taxon>Sordariomycetidae</taxon>
        <taxon>Sordariales</taxon>
        <taxon>Schizotheciaceae</taxon>
        <taxon>Echria</taxon>
    </lineage>
</organism>
<dbReference type="GO" id="GO:0000462">
    <property type="term" value="P:maturation of SSU-rRNA from tricistronic rRNA transcript (SSU-rRNA, 5.8S rRNA, LSU-rRNA)"/>
    <property type="evidence" value="ECO:0007669"/>
    <property type="project" value="InterPro"/>
</dbReference>
<evidence type="ECO:0000256" key="3">
    <source>
        <dbReference type="ARBA" id="ARBA00021321"/>
    </source>
</evidence>
<name>A0AAJ0FC27_9PEZI</name>
<dbReference type="GO" id="GO:0030686">
    <property type="term" value="C:90S preribosome"/>
    <property type="evidence" value="ECO:0007669"/>
    <property type="project" value="InterPro"/>
</dbReference>
<dbReference type="GO" id="GO:0030688">
    <property type="term" value="C:preribosome, small subunit precursor"/>
    <property type="evidence" value="ECO:0007669"/>
    <property type="project" value="InterPro"/>
</dbReference>
<reference evidence="6" key="1">
    <citation type="submission" date="2023-06" db="EMBL/GenBank/DDBJ databases">
        <title>Genome-scale phylogeny and comparative genomics of the fungal order Sordariales.</title>
        <authorList>
            <consortium name="Lawrence Berkeley National Laboratory"/>
            <person name="Hensen N."/>
            <person name="Bonometti L."/>
            <person name="Westerberg I."/>
            <person name="Brannstrom I.O."/>
            <person name="Guillou S."/>
            <person name="Cros-Aarteil S."/>
            <person name="Calhoun S."/>
            <person name="Haridas S."/>
            <person name="Kuo A."/>
            <person name="Mondo S."/>
            <person name="Pangilinan J."/>
            <person name="Riley R."/>
            <person name="Labutti K."/>
            <person name="Andreopoulos B."/>
            <person name="Lipzen A."/>
            <person name="Chen C."/>
            <person name="Yanf M."/>
            <person name="Daum C."/>
            <person name="Ng V."/>
            <person name="Clum A."/>
            <person name="Steindorff A."/>
            <person name="Ohm R."/>
            <person name="Martin F."/>
            <person name="Silar P."/>
            <person name="Natvig D."/>
            <person name="Lalanne C."/>
            <person name="Gautier V."/>
            <person name="Ament-Velasquez S.L."/>
            <person name="Kruys A."/>
            <person name="Hutchinson M.I."/>
            <person name="Powell A.J."/>
            <person name="Barry K."/>
            <person name="Miller A.N."/>
            <person name="Grigoriev I.V."/>
            <person name="Debuchy R."/>
            <person name="Gladieux P."/>
            <person name="Thoren M.H."/>
            <person name="Johannesson H."/>
        </authorList>
    </citation>
    <scope>NUCLEOTIDE SEQUENCE</scope>
    <source>
        <strain evidence="6">PSN4</strain>
    </source>
</reference>
<keyword evidence="4" id="KW-0539">Nucleus</keyword>
<dbReference type="AlphaFoldDB" id="A0AAJ0FC27"/>
<accession>A0AAJ0FC27</accession>
<evidence type="ECO:0000313" key="7">
    <source>
        <dbReference type="Proteomes" id="UP001239445"/>
    </source>
</evidence>
<comment type="subcellular location">
    <subcellularLocation>
        <location evidence="1">Nucleus</location>
        <location evidence="1">Nucleolus</location>
    </subcellularLocation>
</comment>